<accession>A0A0S4N636</accession>
<keyword evidence="1" id="KW-0808">Transferase</keyword>
<dbReference type="EMBL" id="FAOO01000008">
    <property type="protein sequence ID" value="CUU05537.1"/>
    <property type="molecule type" value="Genomic_DNA"/>
</dbReference>
<dbReference type="Gene3D" id="3.40.50.2000">
    <property type="entry name" value="Glycogen Phosphorylase B"/>
    <property type="match status" value="1"/>
</dbReference>
<dbReference type="GO" id="GO:0016740">
    <property type="term" value="F:transferase activity"/>
    <property type="evidence" value="ECO:0007669"/>
    <property type="project" value="UniProtKB-KW"/>
</dbReference>
<evidence type="ECO:0000313" key="2">
    <source>
        <dbReference type="Proteomes" id="UP000320623"/>
    </source>
</evidence>
<reference evidence="2" key="1">
    <citation type="submission" date="2015-11" db="EMBL/GenBank/DDBJ databases">
        <authorList>
            <person name="Varghese N."/>
        </authorList>
    </citation>
    <scope>NUCLEOTIDE SEQUENCE [LARGE SCALE GENOMIC DNA]</scope>
</reference>
<dbReference type="AlphaFoldDB" id="A0A0S4N636"/>
<sequence length="407" mass="47288">MRRVLMITYYFLPVVYAQSIRVFNFARSLTNYNWSTSILTLNHNFFPYLKDFTFSEKIKESGIKVYAVNLFKPFSKISTLNFPNTYKEFLSGASALILKFFGLPEPEQIWKARAIKFGEKILREDNFNVIIAFAPPLSNIQIGAHLSKKFKIPLIIDYSFTTNLEKHQSKEKKLLRNGSLIIADNRKIKDKLLQNHLFLDYNSVKIIPTGVNFSEFNSNEYDVKAENLVLTLALGKITVKKIKPILIALHQISRRDEFFKKSLILNLIGIPTRDVVNLILKLQLKENVKIFLNLQREAYIKLLRSSNFLIYIDEFDTVNIPYDYIGARKPYVAIINGQNNHRYIIGDYKNSLIADLNDPNSIVSAFEKAFDIFKNHKKISLVINEENYDINNIIISLVRELENFTYD</sequence>
<dbReference type="RefSeq" id="WP_140945015.1">
    <property type="nucleotide sequence ID" value="NZ_FAOO01000008.1"/>
</dbReference>
<proteinExistence type="predicted"/>
<keyword evidence="2" id="KW-1185">Reference proteome</keyword>
<dbReference type="SUPFAM" id="SSF53756">
    <property type="entry name" value="UDP-Glycosyltransferase/glycogen phosphorylase"/>
    <property type="match status" value="1"/>
</dbReference>
<protein>
    <submittedName>
        <fullName evidence="1">Glycosyltransferase involved in cell wall bisynthesis</fullName>
    </submittedName>
</protein>
<name>A0A0S4N636_9BACT</name>
<gene>
    <name evidence="1" type="ORF">JGI1_01267</name>
</gene>
<evidence type="ECO:0000313" key="1">
    <source>
        <dbReference type="EMBL" id="CUU05537.1"/>
    </source>
</evidence>
<dbReference type="Proteomes" id="UP000320623">
    <property type="component" value="Unassembled WGS sequence"/>
</dbReference>
<dbReference type="STRING" id="1643428.GCA_001442855_01240"/>
<dbReference type="OrthoDB" id="9811902at2"/>
<organism evidence="1 2">
    <name type="scientific">Candidatus Thermokryptus mobilis</name>
    <dbReference type="NCBI Taxonomy" id="1643428"/>
    <lineage>
        <taxon>Bacteria</taxon>
        <taxon>Pseudomonadati</taxon>
        <taxon>Candidatus Kryptoniota</taxon>
        <taxon>Candidatus Thermokryptus</taxon>
    </lineage>
</organism>